<dbReference type="NCBIfam" id="NF047509">
    <property type="entry name" value="Rv3131_FMN_oxido"/>
    <property type="match status" value="1"/>
</dbReference>
<dbReference type="PANTHER" id="PTHR23026:SF123">
    <property type="entry name" value="NAD(P)H NITROREDUCTASE RV3131-RELATED"/>
    <property type="match status" value="1"/>
</dbReference>
<evidence type="ECO:0000313" key="1">
    <source>
        <dbReference type="EMBL" id="SFP68675.1"/>
    </source>
</evidence>
<sequence>MPPWQPPGRLKVPDQRLEVIEMVDATRPAAGRRDKPAKAFGYERTDLAARFVVRAAILAPSIHNTQPWRFVGCADGLELWADRARLLPMGDPAGREMVISCGAALFNARLAVRHLGFTPRVALLPNPAHQDLLARITWGTRAAPRPYEELLYRTIRLRHTHRGPFLTTPLPPMLPTVLAGIARHEGASLRVVPDEAQRRQLAEHVRAAEAAQRRDPRIVSELGTWAASPGSGRPDGLAPGPYPVPADGQGFLSRDSGAEVPWRTRHRAAGLDTDPEVAPGVAGTVAVLTTRQDRRTDWLLAGQALQHVLLHAATLEVSAAFHTQPLELPYLRAAVRRDLVCAHPQMVLRLGHAARRLRGRRRSVRDVLSGE</sequence>
<dbReference type="AlphaFoldDB" id="A0A1I5SD72"/>
<reference evidence="1 2" key="1">
    <citation type="submission" date="2016-10" db="EMBL/GenBank/DDBJ databases">
        <authorList>
            <person name="de Groot N.N."/>
        </authorList>
    </citation>
    <scope>NUCLEOTIDE SEQUENCE [LARGE SCALE GENOMIC DNA]</scope>
    <source>
        <strain evidence="1 2">DSM 43067</strain>
    </source>
</reference>
<gene>
    <name evidence="1" type="ORF">SAMN04489713_116131</name>
</gene>
<organism evidence="1 2">
    <name type="scientific">Actinomadura madurae</name>
    <dbReference type="NCBI Taxonomy" id="1993"/>
    <lineage>
        <taxon>Bacteria</taxon>
        <taxon>Bacillati</taxon>
        <taxon>Actinomycetota</taxon>
        <taxon>Actinomycetes</taxon>
        <taxon>Streptosporangiales</taxon>
        <taxon>Thermomonosporaceae</taxon>
        <taxon>Actinomadura</taxon>
    </lineage>
</organism>
<evidence type="ECO:0008006" key="3">
    <source>
        <dbReference type="Google" id="ProtNLM"/>
    </source>
</evidence>
<name>A0A1I5SD72_9ACTN</name>
<keyword evidence="2" id="KW-1185">Reference proteome</keyword>
<protein>
    <recommendedName>
        <fullName evidence="3">Nitroreductase family protein</fullName>
    </recommendedName>
</protein>
<dbReference type="PANTHER" id="PTHR23026">
    <property type="entry name" value="NADPH NITROREDUCTASE"/>
    <property type="match status" value="1"/>
</dbReference>
<accession>A0A1I5SD72</accession>
<evidence type="ECO:0000313" key="2">
    <source>
        <dbReference type="Proteomes" id="UP000183413"/>
    </source>
</evidence>
<dbReference type="Proteomes" id="UP000183413">
    <property type="component" value="Unassembled WGS sequence"/>
</dbReference>
<dbReference type="STRING" id="1993.SAMN04489713_116131"/>
<dbReference type="EMBL" id="FOVH01000016">
    <property type="protein sequence ID" value="SFP68675.1"/>
    <property type="molecule type" value="Genomic_DNA"/>
</dbReference>
<dbReference type="RefSeq" id="WP_083598342.1">
    <property type="nucleotide sequence ID" value="NZ_FOVH01000016.1"/>
</dbReference>
<proteinExistence type="predicted"/>
<dbReference type="GO" id="GO:0016491">
    <property type="term" value="F:oxidoreductase activity"/>
    <property type="evidence" value="ECO:0007669"/>
    <property type="project" value="InterPro"/>
</dbReference>
<dbReference type="SUPFAM" id="SSF55469">
    <property type="entry name" value="FMN-dependent nitroreductase-like"/>
    <property type="match status" value="1"/>
</dbReference>
<dbReference type="InParanoid" id="A0A1I5SD72"/>
<dbReference type="InterPro" id="IPR050627">
    <property type="entry name" value="Nitroreductase/BluB"/>
</dbReference>
<dbReference type="Gene3D" id="3.40.109.10">
    <property type="entry name" value="NADH Oxidase"/>
    <property type="match status" value="1"/>
</dbReference>
<dbReference type="InterPro" id="IPR000415">
    <property type="entry name" value="Nitroreductase-like"/>
</dbReference>